<gene>
    <name evidence="1" type="ORF">EVAR_7507_1</name>
</gene>
<dbReference type="Proteomes" id="UP000299102">
    <property type="component" value="Unassembled WGS sequence"/>
</dbReference>
<accession>A0A4C1Y403</accession>
<dbReference type="AlphaFoldDB" id="A0A4C1Y403"/>
<evidence type="ECO:0000313" key="2">
    <source>
        <dbReference type="Proteomes" id="UP000299102"/>
    </source>
</evidence>
<proteinExistence type="predicted"/>
<comment type="caution">
    <text evidence="1">The sequence shown here is derived from an EMBL/GenBank/DDBJ whole genome shotgun (WGS) entry which is preliminary data.</text>
</comment>
<sequence length="116" mass="13085">MAWGLPKLPGMTFSDPTRTRFHLQSSLKYCQGYRCPEVRARGTGGAPTDADSNAFTAVEDSIKWIEGLAQDLKVKPTPARRGSGDADARRPRREYKVRDRRLCVLSEARSVWFNLN</sequence>
<keyword evidence="2" id="KW-1185">Reference proteome</keyword>
<evidence type="ECO:0000313" key="1">
    <source>
        <dbReference type="EMBL" id="GBP70240.1"/>
    </source>
</evidence>
<name>A0A4C1Y403_EUMVA</name>
<dbReference type="EMBL" id="BGZK01001067">
    <property type="protein sequence ID" value="GBP70240.1"/>
    <property type="molecule type" value="Genomic_DNA"/>
</dbReference>
<organism evidence="1 2">
    <name type="scientific">Eumeta variegata</name>
    <name type="common">Bagworm moth</name>
    <name type="synonym">Eumeta japonica</name>
    <dbReference type="NCBI Taxonomy" id="151549"/>
    <lineage>
        <taxon>Eukaryota</taxon>
        <taxon>Metazoa</taxon>
        <taxon>Ecdysozoa</taxon>
        <taxon>Arthropoda</taxon>
        <taxon>Hexapoda</taxon>
        <taxon>Insecta</taxon>
        <taxon>Pterygota</taxon>
        <taxon>Neoptera</taxon>
        <taxon>Endopterygota</taxon>
        <taxon>Lepidoptera</taxon>
        <taxon>Glossata</taxon>
        <taxon>Ditrysia</taxon>
        <taxon>Tineoidea</taxon>
        <taxon>Psychidae</taxon>
        <taxon>Oiketicinae</taxon>
        <taxon>Eumeta</taxon>
    </lineage>
</organism>
<reference evidence="1 2" key="1">
    <citation type="journal article" date="2019" name="Commun. Biol.">
        <title>The bagworm genome reveals a unique fibroin gene that provides high tensile strength.</title>
        <authorList>
            <person name="Kono N."/>
            <person name="Nakamura H."/>
            <person name="Ohtoshi R."/>
            <person name="Tomita M."/>
            <person name="Numata K."/>
            <person name="Arakawa K."/>
        </authorList>
    </citation>
    <scope>NUCLEOTIDE SEQUENCE [LARGE SCALE GENOMIC DNA]</scope>
</reference>
<dbReference type="OrthoDB" id="10255210at2759"/>
<protein>
    <submittedName>
        <fullName evidence="1">Uncharacterized protein</fullName>
    </submittedName>
</protein>